<dbReference type="Proteomes" id="UP000537890">
    <property type="component" value="Unassembled WGS sequence"/>
</dbReference>
<reference evidence="1 2" key="1">
    <citation type="submission" date="2020-05" db="EMBL/GenBank/DDBJ databases">
        <title>Horizontal transmission and recombination maintain forever young bacterial symbiont genomes.</title>
        <authorList>
            <person name="Russell S.L."/>
            <person name="Pepper-Tunick E."/>
            <person name="Svedberg J."/>
            <person name="Byrne A."/>
            <person name="Ruelas Castillo J."/>
            <person name="Vollmers C."/>
            <person name="Beinart R.A."/>
            <person name="Corbett-Detig R."/>
        </authorList>
    </citation>
    <scope>NUCLEOTIDE SEQUENCE [LARGE SCALE GENOMIC DNA]</scope>
    <source>
        <strain evidence="1">4727-3</strain>
    </source>
</reference>
<proteinExistence type="predicted"/>
<evidence type="ECO:0000313" key="1">
    <source>
        <dbReference type="EMBL" id="NYT47668.1"/>
    </source>
</evidence>
<accession>A0A7Z0MQ44</accession>
<dbReference type="AlphaFoldDB" id="A0A7Z0MQ44"/>
<evidence type="ECO:0000313" key="2">
    <source>
        <dbReference type="Proteomes" id="UP000537890"/>
    </source>
</evidence>
<dbReference type="EMBL" id="JACCHS010000205">
    <property type="protein sequence ID" value="NYT47668.1"/>
    <property type="molecule type" value="Genomic_DNA"/>
</dbReference>
<gene>
    <name evidence="1" type="ORF">H0A75_09105</name>
</gene>
<organism evidence="1 2">
    <name type="scientific">Candidatus Methanofishera endochildressiae</name>
    <dbReference type="NCBI Taxonomy" id="2738884"/>
    <lineage>
        <taxon>Bacteria</taxon>
        <taxon>Pseudomonadati</taxon>
        <taxon>Pseudomonadota</taxon>
        <taxon>Gammaproteobacteria</taxon>
        <taxon>Candidatus Methanofishera</taxon>
    </lineage>
</organism>
<comment type="caution">
    <text evidence="1">The sequence shown here is derived from an EMBL/GenBank/DDBJ whole genome shotgun (WGS) entry which is preliminary data.</text>
</comment>
<sequence length="70" mass="8088">MRYIRPGIAIQKSITEIKATYSQGRQNKLFALRYGSEEKINQMGLQQLFTLLKISRVLAKDIAEIKFNGR</sequence>
<name>A0A7Z0MQ44_9GAMM</name>
<protein>
    <submittedName>
        <fullName evidence="1">Uncharacterized protein</fullName>
    </submittedName>
</protein>